<evidence type="ECO:0000256" key="6">
    <source>
        <dbReference type="ARBA" id="ARBA00022723"/>
    </source>
</evidence>
<keyword evidence="15" id="KW-1185">Reference proteome</keyword>
<gene>
    <name evidence="14" type="ORF">LUZ63_008445</name>
</gene>
<dbReference type="GO" id="GO:0005506">
    <property type="term" value="F:iron ion binding"/>
    <property type="evidence" value="ECO:0007669"/>
    <property type="project" value="InterPro"/>
</dbReference>
<evidence type="ECO:0000313" key="14">
    <source>
        <dbReference type="EMBL" id="KAJ1699933.1"/>
    </source>
</evidence>
<dbReference type="EMBL" id="JAMQYH010000002">
    <property type="protein sequence ID" value="KAJ1699933.1"/>
    <property type="molecule type" value="Genomic_DNA"/>
</dbReference>
<evidence type="ECO:0008006" key="16">
    <source>
        <dbReference type="Google" id="ProtNLM"/>
    </source>
</evidence>
<evidence type="ECO:0000256" key="3">
    <source>
        <dbReference type="ARBA" id="ARBA00010617"/>
    </source>
</evidence>
<dbReference type="GO" id="GO:0004497">
    <property type="term" value="F:monooxygenase activity"/>
    <property type="evidence" value="ECO:0007669"/>
    <property type="project" value="UniProtKB-KW"/>
</dbReference>
<dbReference type="OrthoDB" id="755778at2759"/>
<keyword evidence="6 12" id="KW-0479">Metal-binding</keyword>
<dbReference type="InterPro" id="IPR052306">
    <property type="entry name" value="CYP450_71D"/>
</dbReference>
<feature type="binding site" description="axial binding residue" evidence="12">
    <location>
        <position position="346"/>
    </location>
    <ligand>
        <name>heme</name>
        <dbReference type="ChEBI" id="CHEBI:30413"/>
    </ligand>
    <ligandPart>
        <name>Fe</name>
        <dbReference type="ChEBI" id="CHEBI:18248"/>
    </ligandPart>
</feature>
<evidence type="ECO:0000256" key="11">
    <source>
        <dbReference type="ARBA" id="ARBA00023136"/>
    </source>
</evidence>
<protein>
    <recommendedName>
        <fullName evidence="16">Cytochrome P450</fullName>
    </recommendedName>
</protein>
<dbReference type="SUPFAM" id="SSF48264">
    <property type="entry name" value="Cytochrome P450"/>
    <property type="match status" value="1"/>
</dbReference>
<evidence type="ECO:0000256" key="1">
    <source>
        <dbReference type="ARBA" id="ARBA00001971"/>
    </source>
</evidence>
<dbReference type="FunFam" id="1.10.630.10:FF:000126">
    <property type="entry name" value="Predicted protein"/>
    <property type="match status" value="1"/>
</dbReference>
<name>A0A9Q0CTW8_9POAL</name>
<evidence type="ECO:0000256" key="9">
    <source>
        <dbReference type="ARBA" id="ARBA00023004"/>
    </source>
</evidence>
<dbReference type="GO" id="GO:0016020">
    <property type="term" value="C:membrane"/>
    <property type="evidence" value="ECO:0007669"/>
    <property type="project" value="UniProtKB-SubCell"/>
</dbReference>
<evidence type="ECO:0000256" key="10">
    <source>
        <dbReference type="ARBA" id="ARBA00023033"/>
    </source>
</evidence>
<evidence type="ECO:0000256" key="2">
    <source>
        <dbReference type="ARBA" id="ARBA00004167"/>
    </source>
</evidence>
<accession>A0A9Q0CTW8</accession>
<sequence length="408" mass="45848">MRDLSKQYGPLMLLHLGPSPTIVISSPDAAREIMKNHDISFASRPITTAIDTFTFGGKGILFSPYGKYWRQVRKICIQDKKLATTVNDITTRAIIGTKCKNQDVFLQELETAQNIVAGFNLTDLFPSSRLARSVSRAKKLAEKTQQAISCFLDEVIEQHKESQIAGTGESNVEILLTILLRSHDNEILANPLDMETIKAIILDLFGAGSETSTTTLEWAMSELLRNPTVMEKAQSEVRRLLEGSTTVSESDLDKLQYLHLVIKETLRLHPAGPLLLPRECREACRVFGYDIPKGTRVLVNAWAIGRDPKYWEDPEEFKPERFMNGNIDFKGADFEFIPFGSGRRICPGMSFGLASMELILASLLYHFDWELGNGLKPEEIDMSELFSITARRKTPLLLYAVPHKTNIP</sequence>
<keyword evidence="9 12" id="KW-0408">Iron</keyword>
<dbReference type="InterPro" id="IPR002401">
    <property type="entry name" value="Cyt_P450_E_grp-I"/>
</dbReference>
<keyword evidence="4 12" id="KW-0349">Heme</keyword>
<dbReference type="GO" id="GO:0016705">
    <property type="term" value="F:oxidoreductase activity, acting on paired donors, with incorporation or reduction of molecular oxygen"/>
    <property type="evidence" value="ECO:0007669"/>
    <property type="project" value="InterPro"/>
</dbReference>
<comment type="similarity">
    <text evidence="3 13">Belongs to the cytochrome P450 family.</text>
</comment>
<evidence type="ECO:0000256" key="12">
    <source>
        <dbReference type="PIRSR" id="PIRSR602401-1"/>
    </source>
</evidence>
<dbReference type="Proteomes" id="UP001151287">
    <property type="component" value="Unassembled WGS sequence"/>
</dbReference>
<dbReference type="GO" id="GO:0020037">
    <property type="term" value="F:heme binding"/>
    <property type="evidence" value="ECO:0007669"/>
    <property type="project" value="InterPro"/>
</dbReference>
<evidence type="ECO:0000256" key="8">
    <source>
        <dbReference type="ARBA" id="ARBA00023002"/>
    </source>
</evidence>
<evidence type="ECO:0000256" key="13">
    <source>
        <dbReference type="RuleBase" id="RU000461"/>
    </source>
</evidence>
<dbReference type="PRINTS" id="PR00385">
    <property type="entry name" value="P450"/>
</dbReference>
<dbReference type="Pfam" id="PF00067">
    <property type="entry name" value="p450"/>
    <property type="match status" value="2"/>
</dbReference>
<keyword evidence="10 13" id="KW-0503">Monooxygenase</keyword>
<comment type="cofactor">
    <cofactor evidence="1 12">
        <name>heme</name>
        <dbReference type="ChEBI" id="CHEBI:30413"/>
    </cofactor>
</comment>
<dbReference type="PANTHER" id="PTHR47953">
    <property type="entry name" value="OS08G0105600 PROTEIN"/>
    <property type="match status" value="1"/>
</dbReference>
<evidence type="ECO:0000256" key="5">
    <source>
        <dbReference type="ARBA" id="ARBA00022692"/>
    </source>
</evidence>
<keyword evidence="8 13" id="KW-0560">Oxidoreductase</keyword>
<dbReference type="PRINTS" id="PR00463">
    <property type="entry name" value="EP450I"/>
</dbReference>
<comment type="caution">
    <text evidence="14">The sequence shown here is derived from an EMBL/GenBank/DDBJ whole genome shotgun (WGS) entry which is preliminary data.</text>
</comment>
<dbReference type="PROSITE" id="PS00086">
    <property type="entry name" value="CYTOCHROME_P450"/>
    <property type="match status" value="1"/>
</dbReference>
<keyword evidence="7" id="KW-1133">Transmembrane helix</keyword>
<dbReference type="InterPro" id="IPR036396">
    <property type="entry name" value="Cyt_P450_sf"/>
</dbReference>
<dbReference type="InterPro" id="IPR017972">
    <property type="entry name" value="Cyt_P450_CS"/>
</dbReference>
<proteinExistence type="inferred from homology"/>
<evidence type="ECO:0000256" key="4">
    <source>
        <dbReference type="ARBA" id="ARBA00022617"/>
    </source>
</evidence>
<keyword evidence="5" id="KW-0812">Transmembrane</keyword>
<dbReference type="AlphaFoldDB" id="A0A9Q0CTW8"/>
<reference evidence="14" key="1">
    <citation type="journal article" date="2022" name="Cell">
        <title>Repeat-based holocentromeres influence genome architecture and karyotype evolution.</title>
        <authorList>
            <person name="Hofstatter P.G."/>
            <person name="Thangavel G."/>
            <person name="Lux T."/>
            <person name="Neumann P."/>
            <person name="Vondrak T."/>
            <person name="Novak P."/>
            <person name="Zhang M."/>
            <person name="Costa L."/>
            <person name="Castellani M."/>
            <person name="Scott A."/>
            <person name="Toegelov H."/>
            <person name="Fuchs J."/>
            <person name="Mata-Sucre Y."/>
            <person name="Dias Y."/>
            <person name="Vanzela A.L.L."/>
            <person name="Huettel B."/>
            <person name="Almeida C.C.S."/>
            <person name="Simkova H."/>
            <person name="Souza G."/>
            <person name="Pedrosa-Harand A."/>
            <person name="Macas J."/>
            <person name="Mayer K.F.X."/>
            <person name="Houben A."/>
            <person name="Marques A."/>
        </authorList>
    </citation>
    <scope>NUCLEOTIDE SEQUENCE</scope>
    <source>
        <strain evidence="14">RhyBre1mFocal</strain>
    </source>
</reference>
<organism evidence="14 15">
    <name type="scientific">Rhynchospora breviuscula</name>
    <dbReference type="NCBI Taxonomy" id="2022672"/>
    <lineage>
        <taxon>Eukaryota</taxon>
        <taxon>Viridiplantae</taxon>
        <taxon>Streptophyta</taxon>
        <taxon>Embryophyta</taxon>
        <taxon>Tracheophyta</taxon>
        <taxon>Spermatophyta</taxon>
        <taxon>Magnoliopsida</taxon>
        <taxon>Liliopsida</taxon>
        <taxon>Poales</taxon>
        <taxon>Cyperaceae</taxon>
        <taxon>Cyperoideae</taxon>
        <taxon>Rhynchosporeae</taxon>
        <taxon>Rhynchospora</taxon>
    </lineage>
</organism>
<evidence type="ECO:0000313" key="15">
    <source>
        <dbReference type="Proteomes" id="UP001151287"/>
    </source>
</evidence>
<dbReference type="InterPro" id="IPR001128">
    <property type="entry name" value="Cyt_P450"/>
</dbReference>
<dbReference type="PANTHER" id="PTHR47953:SF19">
    <property type="entry name" value="OS06G0641600 PROTEIN"/>
    <property type="match status" value="1"/>
</dbReference>
<keyword evidence="11" id="KW-0472">Membrane</keyword>
<dbReference type="CDD" id="cd11072">
    <property type="entry name" value="CYP71-like"/>
    <property type="match status" value="1"/>
</dbReference>
<comment type="subcellular location">
    <subcellularLocation>
        <location evidence="2">Membrane</location>
        <topology evidence="2">Single-pass membrane protein</topology>
    </subcellularLocation>
</comment>
<evidence type="ECO:0000256" key="7">
    <source>
        <dbReference type="ARBA" id="ARBA00022989"/>
    </source>
</evidence>
<dbReference type="Gene3D" id="1.10.630.10">
    <property type="entry name" value="Cytochrome P450"/>
    <property type="match status" value="1"/>
</dbReference>